<dbReference type="InterPro" id="IPR011545">
    <property type="entry name" value="DEAD/DEAH_box_helicase_dom"/>
</dbReference>
<evidence type="ECO:0000256" key="5">
    <source>
        <dbReference type="ARBA" id="ARBA00022840"/>
    </source>
</evidence>
<keyword evidence="2" id="KW-0227">DNA damage</keyword>
<evidence type="ECO:0000256" key="1">
    <source>
        <dbReference type="ARBA" id="ARBA00022741"/>
    </source>
</evidence>
<comment type="caution">
    <text evidence="11">The sequence shown here is derived from an EMBL/GenBank/DDBJ whole genome shotgun (WGS) entry which is preliminary data.</text>
</comment>
<organism evidence="11 12">
    <name type="scientific">Paenibacillus gyeongsangnamensis</name>
    <dbReference type="NCBI Taxonomy" id="3388067"/>
    <lineage>
        <taxon>Bacteria</taxon>
        <taxon>Bacillati</taxon>
        <taxon>Bacillota</taxon>
        <taxon>Bacilli</taxon>
        <taxon>Bacillales</taxon>
        <taxon>Paenibacillaceae</taxon>
        <taxon>Paenibacillus</taxon>
    </lineage>
</organism>
<dbReference type="Proteomes" id="UP001527882">
    <property type="component" value="Unassembled WGS sequence"/>
</dbReference>
<dbReference type="SMART" id="SM00487">
    <property type="entry name" value="DEXDc"/>
    <property type="match status" value="1"/>
</dbReference>
<dbReference type="RefSeq" id="WP_269885937.1">
    <property type="nucleotide sequence ID" value="NZ_JAQAGZ010000037.1"/>
</dbReference>
<reference evidence="11 12" key="1">
    <citation type="submission" date="2022-12" db="EMBL/GenBank/DDBJ databases">
        <title>Draft genome sequence of Paenibacillus sp. dW9.</title>
        <authorList>
            <person name="Choi E.-W."/>
            <person name="Kim D.-U."/>
        </authorList>
    </citation>
    <scope>NUCLEOTIDE SEQUENCE [LARGE SCALE GENOMIC DNA]</scope>
    <source>
        <strain evidence="12">dW9</strain>
    </source>
</reference>
<keyword evidence="3" id="KW-0378">Hydrolase</keyword>
<evidence type="ECO:0000259" key="9">
    <source>
        <dbReference type="PROSITE" id="PS51192"/>
    </source>
</evidence>
<dbReference type="Pfam" id="PF23236">
    <property type="entry name" value="WHD_2nd_Lhr"/>
    <property type="match status" value="1"/>
</dbReference>
<dbReference type="InterPro" id="IPR052511">
    <property type="entry name" value="ATP-dep_Helicase"/>
</dbReference>
<dbReference type="InterPro" id="IPR055369">
    <property type="entry name" value="WH2_Lhr"/>
</dbReference>
<evidence type="ECO:0000256" key="4">
    <source>
        <dbReference type="ARBA" id="ARBA00022806"/>
    </source>
</evidence>
<dbReference type="InterPro" id="IPR027417">
    <property type="entry name" value="P-loop_NTPase"/>
</dbReference>
<keyword evidence="6" id="KW-0238">DNA-binding</keyword>
<dbReference type="Pfam" id="PF00270">
    <property type="entry name" value="DEAD"/>
    <property type="match status" value="1"/>
</dbReference>
<keyword evidence="1" id="KW-0547">Nucleotide-binding</keyword>
<evidence type="ECO:0000313" key="11">
    <source>
        <dbReference type="EMBL" id="MCZ8517409.1"/>
    </source>
</evidence>
<evidence type="ECO:0000259" key="10">
    <source>
        <dbReference type="PROSITE" id="PS51194"/>
    </source>
</evidence>
<feature type="domain" description="Helicase ATP-binding" evidence="9">
    <location>
        <begin position="32"/>
        <end position="227"/>
    </location>
</feature>
<feature type="domain" description="Helicase C-terminal" evidence="10">
    <location>
        <begin position="269"/>
        <end position="419"/>
    </location>
</feature>
<dbReference type="InterPro" id="IPR045628">
    <property type="entry name" value="Lhr_WH_dom"/>
</dbReference>
<protein>
    <submittedName>
        <fullName evidence="11">DEAD/DEAH box helicase</fullName>
    </submittedName>
</protein>
<accession>A0ABT4QKN5</accession>
<keyword evidence="4 11" id="KW-0347">Helicase</keyword>
<evidence type="ECO:0000256" key="2">
    <source>
        <dbReference type="ARBA" id="ARBA00022763"/>
    </source>
</evidence>
<dbReference type="PROSITE" id="PS51192">
    <property type="entry name" value="HELICASE_ATP_BIND_1"/>
    <property type="match status" value="1"/>
</dbReference>
<dbReference type="SMART" id="SM00490">
    <property type="entry name" value="HELICc"/>
    <property type="match status" value="1"/>
</dbReference>
<gene>
    <name evidence="11" type="ORF">O9H85_34700</name>
</gene>
<dbReference type="EMBL" id="JAQAGZ010000037">
    <property type="protein sequence ID" value="MCZ8517409.1"/>
    <property type="molecule type" value="Genomic_DNA"/>
</dbReference>
<dbReference type="InterPro" id="IPR013701">
    <property type="entry name" value="Lhr-like_DEAD/DEAH_assoc"/>
</dbReference>
<dbReference type="InterPro" id="IPR001650">
    <property type="entry name" value="Helicase_C-like"/>
</dbReference>
<name>A0ABT4QKN5_9BACL</name>
<dbReference type="InterPro" id="IPR055367">
    <property type="entry name" value="WH4_Lhr"/>
</dbReference>
<dbReference type="Pfam" id="PF23235">
    <property type="entry name" value="WHD_3rd_Lhr"/>
    <property type="match status" value="1"/>
</dbReference>
<evidence type="ECO:0000256" key="8">
    <source>
        <dbReference type="ARBA" id="ARBA00023235"/>
    </source>
</evidence>
<dbReference type="Pfam" id="PF23234">
    <property type="entry name" value="WHD_4th_Lhr"/>
    <property type="match status" value="1"/>
</dbReference>
<evidence type="ECO:0000313" key="12">
    <source>
        <dbReference type="Proteomes" id="UP001527882"/>
    </source>
</evidence>
<dbReference type="PROSITE" id="PS51194">
    <property type="entry name" value="HELICASE_CTER"/>
    <property type="match status" value="1"/>
</dbReference>
<keyword evidence="5" id="KW-0067">ATP-binding</keyword>
<evidence type="ECO:0000256" key="6">
    <source>
        <dbReference type="ARBA" id="ARBA00023125"/>
    </source>
</evidence>
<dbReference type="InterPro" id="IPR055368">
    <property type="entry name" value="WH3_Lhr"/>
</dbReference>
<dbReference type="Gene3D" id="3.40.50.300">
    <property type="entry name" value="P-loop containing nucleotide triphosphate hydrolases"/>
    <property type="match status" value="2"/>
</dbReference>
<dbReference type="GO" id="GO:0004386">
    <property type="term" value="F:helicase activity"/>
    <property type="evidence" value="ECO:0007669"/>
    <property type="project" value="UniProtKB-KW"/>
</dbReference>
<keyword evidence="12" id="KW-1185">Reference proteome</keyword>
<dbReference type="PANTHER" id="PTHR47962:SF5">
    <property type="entry name" value="ATP-DEPENDENT HELICASE LHR-RELATED"/>
    <property type="match status" value="1"/>
</dbReference>
<dbReference type="InterPro" id="IPR014001">
    <property type="entry name" value="Helicase_ATP-bd"/>
</dbReference>
<keyword evidence="8" id="KW-0413">Isomerase</keyword>
<evidence type="ECO:0000256" key="3">
    <source>
        <dbReference type="ARBA" id="ARBA00022801"/>
    </source>
</evidence>
<sequence>MKLTEAFGYHPLLSNWFGRRYGEPTDVQRQAWEAILAGKHALVAAPTGSGKTLAALLPCLNRIMTEKERDPESPAGVKLLYITPLKALNNDIHHHAAAYVQELEQCAAEQGMPWEGLTVGVRTGDTKPGVRAAMLRRPPDVLVTTPESLYLLLTSAKGRRTLRTVTQVIVDEIHDLAGDRRGSHLSVTLERLAAWTGGLLQRIGVSATQNPIAEVARFLGGWSSEAPDSPARPVAVIESRMDKRIRLGVTMPYGGFITADRQEAVWGPLTEQILERMEGARSVLVFVNNRRLCERLTLRLNERAGYEIARSHHGSVAREQRLEVERALKAGELRCLVATASLELGIDVGSIDLVLQIDSPKSAAAGIQRIGRAGHAVGGESRGLIIARSRGQLPECAVLAKRIATRSIEPILIPRHELGVLCQQIVAMAASGDWTLPELQAVFQRSYAYRGLSSERFIAVLEVLSGYYPFVRPLIDWDRDAERVAARSNTMMAAIMGAGTIPQSSAYPVHHAESRIHLGELDEEYIHESRVGDVFQLGTSSWKIQSIGSDRVYVVETGNTFSEIPFWRGEGQGRTMESSLEIGGFLAEIESRMGSRSGAEMTDWFMSEYLLDAVASDQIASLLHAQKAVSAVPTDRRIVMEQFQDDQKQHHVVIHCWYGRTFNRTWLLAIQRQLEAKLPYRFYANAKDNGIELVFPGGEAGASDYIELIRGVRSANVETLLLESVPGSLMFGAAFRQLAETSLLLSRSFTRRPAWQRRLRSQELLREALPYAERFPFIAEAMRLCLNEELNAPQVKRVLREMESGAIETVVLRNAFPSPFAALYLADYVQTQLYESDAVGTDIQQQLIGLNRAAAGRIFGGSARQEEAEVKPERSVRTAEELYRLLKEQGDLSEAELAALPGGERVAPLLQTLASEGRIAQVPLAGTSRWICADELAAYGRLQEDRKAGEVEDARVLILGRFTSGRLYVTADELAQRYALEPGMARGFLRREEARGKLEPAPDAEGRERWLNRALAERRARQTAGALRGNRDAVEPAVYLGRLLQLQHAVPGERLSGPDGLLRVIGVLQGTFLPLSQWESQVFPIRLTDYRKETLDGLCAEGEVVWIGRKAPEEKEGRVAFFLAESKELLRPFLSGQPAQRHTGLLELLSAKGASFLTALSRDSGRAPSEVLADLLELAWDGRVSNDQFAPLRLHGSGKRPAAPKQGRPGRAGFQSGLGRWYALEPESAAPSEDGAALASSVMAWAKQLLNGYGLLTKDIASQMLPWSWDAVYGALKQLEAWGVLTRGLWVRDIGALQFAQKETVERLRETDRSGLTGVTVLPSLDPANPYGLSVRWPAAEGIAFARKAGNYLLVKDGCWLLWMENNGKRLYTMPDWEKRPLRAGELEELLRTGLRHILSLSGGRKVVVEAWNKQPVIGSAAEEALRELGAEADRGSLVLWPSALK</sequence>
<dbReference type="PANTHER" id="PTHR47962">
    <property type="entry name" value="ATP-DEPENDENT HELICASE LHR-RELATED-RELATED"/>
    <property type="match status" value="1"/>
</dbReference>
<dbReference type="Pfam" id="PF19306">
    <property type="entry name" value="WHD_Lhr"/>
    <property type="match status" value="1"/>
</dbReference>
<proteinExistence type="predicted"/>
<keyword evidence="7" id="KW-0234">DNA repair</keyword>
<dbReference type="Pfam" id="PF00271">
    <property type="entry name" value="Helicase_C"/>
    <property type="match status" value="1"/>
</dbReference>
<evidence type="ECO:0000256" key="7">
    <source>
        <dbReference type="ARBA" id="ARBA00023204"/>
    </source>
</evidence>
<dbReference type="SUPFAM" id="SSF52540">
    <property type="entry name" value="P-loop containing nucleoside triphosphate hydrolases"/>
    <property type="match status" value="1"/>
</dbReference>
<dbReference type="Pfam" id="PF08494">
    <property type="entry name" value="DEAD_assoc"/>
    <property type="match status" value="1"/>
</dbReference>